<sequence>MPRARGRRPAGSNTREAIVAAAKHQFAEHGYPRTTLRAVAREADVDTRLVTHYFGTKQNLFISVVDFPFDPDTLAEGVLAQGPDHAGRRLADLTIRTLEDAATRQPMTGLLRAAASEDEAAVLVQRILTERMLSPLARLLGGDRPDLRAALIGAQLTGYLFARYVVALPGLADADTDELGEVVGPVLQHYLTGRLGSSGPV</sequence>
<feature type="domain" description="HTH tetR-type" evidence="3">
    <location>
        <begin position="12"/>
        <end position="72"/>
    </location>
</feature>
<dbReference type="InterPro" id="IPR041678">
    <property type="entry name" value="TetR_C_16"/>
</dbReference>
<keyword evidence="1 2" id="KW-0238">DNA-binding</keyword>
<evidence type="ECO:0000256" key="1">
    <source>
        <dbReference type="ARBA" id="ARBA00023125"/>
    </source>
</evidence>
<accession>A0ABS2CPE9</accession>
<gene>
    <name evidence="4" type="ORF">JQN70_11530</name>
</gene>
<dbReference type="Proteomes" id="UP001430172">
    <property type="component" value="Unassembled WGS sequence"/>
</dbReference>
<dbReference type="PANTHER" id="PTHR30055:SF235">
    <property type="entry name" value="TRANSCRIPTIONAL REGULATORY PROTEIN"/>
    <property type="match status" value="1"/>
</dbReference>
<proteinExistence type="predicted"/>
<dbReference type="Pfam" id="PF17920">
    <property type="entry name" value="TetR_C_16"/>
    <property type="match status" value="1"/>
</dbReference>
<evidence type="ECO:0000256" key="2">
    <source>
        <dbReference type="PROSITE-ProRule" id="PRU00335"/>
    </source>
</evidence>
<dbReference type="PANTHER" id="PTHR30055">
    <property type="entry name" value="HTH-TYPE TRANSCRIPTIONAL REGULATOR RUTR"/>
    <property type="match status" value="1"/>
</dbReference>
<dbReference type="PRINTS" id="PR00455">
    <property type="entry name" value="HTHTETR"/>
</dbReference>
<dbReference type="PROSITE" id="PS50977">
    <property type="entry name" value="HTH_TETR_2"/>
    <property type="match status" value="1"/>
</dbReference>
<dbReference type="InterPro" id="IPR050109">
    <property type="entry name" value="HTH-type_TetR-like_transc_reg"/>
</dbReference>
<dbReference type="InterPro" id="IPR036271">
    <property type="entry name" value="Tet_transcr_reg_TetR-rel_C_sf"/>
</dbReference>
<dbReference type="InterPro" id="IPR009057">
    <property type="entry name" value="Homeodomain-like_sf"/>
</dbReference>
<dbReference type="EMBL" id="JAFDVD010000012">
    <property type="protein sequence ID" value="MBM6401021.1"/>
    <property type="molecule type" value="Genomic_DNA"/>
</dbReference>
<dbReference type="Gene3D" id="1.10.357.10">
    <property type="entry name" value="Tetracycline Repressor, domain 2"/>
    <property type="match status" value="1"/>
</dbReference>
<dbReference type="InterPro" id="IPR001647">
    <property type="entry name" value="HTH_TetR"/>
</dbReference>
<name>A0ABS2CPE9_9MICO</name>
<dbReference type="Pfam" id="PF00440">
    <property type="entry name" value="TetR_N"/>
    <property type="match status" value="1"/>
</dbReference>
<organism evidence="4 5">
    <name type="scientific">Phycicoccus sonneratiae</name>
    <dbReference type="NCBI Taxonomy" id="2807628"/>
    <lineage>
        <taxon>Bacteria</taxon>
        <taxon>Bacillati</taxon>
        <taxon>Actinomycetota</taxon>
        <taxon>Actinomycetes</taxon>
        <taxon>Micrococcales</taxon>
        <taxon>Intrasporangiaceae</taxon>
        <taxon>Phycicoccus</taxon>
    </lineage>
</organism>
<evidence type="ECO:0000259" key="3">
    <source>
        <dbReference type="PROSITE" id="PS50977"/>
    </source>
</evidence>
<feature type="DNA-binding region" description="H-T-H motif" evidence="2">
    <location>
        <begin position="35"/>
        <end position="54"/>
    </location>
</feature>
<protein>
    <submittedName>
        <fullName evidence="4">TetR family transcriptional regulator</fullName>
    </submittedName>
</protein>
<dbReference type="SUPFAM" id="SSF46689">
    <property type="entry name" value="Homeodomain-like"/>
    <property type="match status" value="1"/>
</dbReference>
<evidence type="ECO:0000313" key="5">
    <source>
        <dbReference type="Proteomes" id="UP001430172"/>
    </source>
</evidence>
<dbReference type="Gene3D" id="1.10.10.60">
    <property type="entry name" value="Homeodomain-like"/>
    <property type="match status" value="1"/>
</dbReference>
<evidence type="ECO:0000313" key="4">
    <source>
        <dbReference type="EMBL" id="MBM6401021.1"/>
    </source>
</evidence>
<reference evidence="4" key="1">
    <citation type="submission" date="2021-02" db="EMBL/GenBank/DDBJ databases">
        <title>Phycicoccus sp. MQZ13P-5T, whole genome shotgun sequence.</title>
        <authorList>
            <person name="Tuo L."/>
        </authorList>
    </citation>
    <scope>NUCLEOTIDE SEQUENCE</scope>
    <source>
        <strain evidence="4">MQZ13P-5</strain>
    </source>
</reference>
<dbReference type="RefSeq" id="WP_204131484.1">
    <property type="nucleotide sequence ID" value="NZ_JAFDVD010000012.1"/>
</dbReference>
<keyword evidence="5" id="KW-1185">Reference proteome</keyword>
<comment type="caution">
    <text evidence="4">The sequence shown here is derived from an EMBL/GenBank/DDBJ whole genome shotgun (WGS) entry which is preliminary data.</text>
</comment>
<dbReference type="SUPFAM" id="SSF48498">
    <property type="entry name" value="Tetracyclin repressor-like, C-terminal domain"/>
    <property type="match status" value="1"/>
</dbReference>